<feature type="non-terminal residue" evidence="1">
    <location>
        <position position="1"/>
    </location>
</feature>
<dbReference type="CDD" id="cd06223">
    <property type="entry name" value="PRTases_typeI"/>
    <property type="match status" value="1"/>
</dbReference>
<keyword evidence="1" id="KW-0328">Glycosyltransferase</keyword>
<dbReference type="Gene3D" id="3.40.50.2020">
    <property type="match status" value="1"/>
</dbReference>
<gene>
    <name evidence="1" type="ORF">B1A_00184</name>
</gene>
<dbReference type="InterPro" id="IPR029057">
    <property type="entry name" value="PRTase-like"/>
</dbReference>
<dbReference type="EMBL" id="AUZX01000144">
    <property type="protein sequence ID" value="EQD81101.1"/>
    <property type="molecule type" value="Genomic_DNA"/>
</dbReference>
<comment type="caution">
    <text evidence="1">The sequence shown here is derived from an EMBL/GenBank/DDBJ whole genome shotgun (WGS) entry which is preliminary data.</text>
</comment>
<reference evidence="1" key="2">
    <citation type="journal article" date="2014" name="ISME J.">
        <title>Microbial stratification in low pH oxic and suboxic macroscopic growths along an acid mine drainage.</title>
        <authorList>
            <person name="Mendez-Garcia C."/>
            <person name="Mesa V."/>
            <person name="Sprenger R.R."/>
            <person name="Richter M."/>
            <person name="Diez M.S."/>
            <person name="Solano J."/>
            <person name="Bargiela R."/>
            <person name="Golyshina O.V."/>
            <person name="Manteca A."/>
            <person name="Ramos J.L."/>
            <person name="Gallego J.R."/>
            <person name="Llorente I."/>
            <person name="Martins Dos Santos V.A."/>
            <person name="Jensen O.N."/>
            <person name="Pelaez A.I."/>
            <person name="Sanchez J."/>
            <person name="Ferrer M."/>
        </authorList>
    </citation>
    <scope>NUCLEOTIDE SEQUENCE</scope>
</reference>
<name>T1C6R5_9ZZZZ</name>
<proteinExistence type="predicted"/>
<protein>
    <submittedName>
        <fullName evidence="1">Orotate phosphoribosyltransferase-like protein</fullName>
    </submittedName>
</protein>
<dbReference type="GO" id="GO:0016757">
    <property type="term" value="F:glycosyltransferase activity"/>
    <property type="evidence" value="ECO:0007669"/>
    <property type="project" value="UniProtKB-KW"/>
</dbReference>
<dbReference type="SUPFAM" id="SSF53271">
    <property type="entry name" value="PRTase-like"/>
    <property type="match status" value="1"/>
</dbReference>
<dbReference type="InterPro" id="IPR000836">
    <property type="entry name" value="PRTase_dom"/>
</dbReference>
<organism evidence="1">
    <name type="scientific">mine drainage metagenome</name>
    <dbReference type="NCBI Taxonomy" id="410659"/>
    <lineage>
        <taxon>unclassified sequences</taxon>
        <taxon>metagenomes</taxon>
        <taxon>ecological metagenomes</taxon>
    </lineage>
</organism>
<evidence type="ECO:0000313" key="1">
    <source>
        <dbReference type="EMBL" id="EQD81101.1"/>
    </source>
</evidence>
<keyword evidence="1" id="KW-0808">Transferase</keyword>
<accession>T1C6R5</accession>
<sequence length="58" mass="6359">IIDDVTSTGETIRRTIKDVRNEGGKVVLVVVLTSKLSTDEIEGVRIRSLFRASLIGTM</sequence>
<reference evidence="1" key="1">
    <citation type="submission" date="2013-08" db="EMBL/GenBank/DDBJ databases">
        <authorList>
            <person name="Mendez C."/>
            <person name="Richter M."/>
            <person name="Ferrer M."/>
            <person name="Sanchez J."/>
        </authorList>
    </citation>
    <scope>NUCLEOTIDE SEQUENCE</scope>
</reference>
<dbReference type="AlphaFoldDB" id="T1C6R5"/>